<dbReference type="PROSITE" id="PS50011">
    <property type="entry name" value="PROTEIN_KINASE_DOM"/>
    <property type="match status" value="1"/>
</dbReference>
<dbReference type="CDD" id="cd05572">
    <property type="entry name" value="STKc_cGK"/>
    <property type="match status" value="1"/>
</dbReference>
<evidence type="ECO:0000259" key="15">
    <source>
        <dbReference type="PROSITE" id="PS50011"/>
    </source>
</evidence>
<name>A0ABN7T534_OIKDI</name>
<dbReference type="InterPro" id="IPR000719">
    <property type="entry name" value="Prot_kinase_dom"/>
</dbReference>
<dbReference type="Pfam" id="PF00027">
    <property type="entry name" value="cNMP_binding"/>
    <property type="match status" value="2"/>
</dbReference>
<evidence type="ECO:0000259" key="16">
    <source>
        <dbReference type="PROSITE" id="PS50042"/>
    </source>
</evidence>
<dbReference type="InterPro" id="IPR035014">
    <property type="entry name" value="STKc_cGK"/>
</dbReference>
<feature type="domain" description="AGC-kinase C-terminal" evidence="17">
    <location>
        <begin position="692"/>
        <end position="743"/>
    </location>
</feature>
<evidence type="ECO:0000256" key="10">
    <source>
        <dbReference type="ARBA" id="ARBA00047298"/>
    </source>
</evidence>
<evidence type="ECO:0000256" key="8">
    <source>
        <dbReference type="ARBA" id="ARBA00022840"/>
    </source>
</evidence>
<evidence type="ECO:0000256" key="4">
    <source>
        <dbReference type="ARBA" id="ARBA00022535"/>
    </source>
</evidence>
<feature type="domain" description="Protein kinase" evidence="15">
    <location>
        <begin position="432"/>
        <end position="691"/>
    </location>
</feature>
<evidence type="ECO:0000256" key="5">
    <source>
        <dbReference type="ARBA" id="ARBA00022679"/>
    </source>
</evidence>
<dbReference type="InterPro" id="IPR008271">
    <property type="entry name" value="Ser/Thr_kinase_AS"/>
</dbReference>
<dbReference type="PROSITE" id="PS00888">
    <property type="entry name" value="CNMP_BINDING_1"/>
    <property type="match status" value="1"/>
</dbReference>
<keyword evidence="9 12" id="KW-0142">cGMP-binding</keyword>
<dbReference type="Proteomes" id="UP001158576">
    <property type="component" value="Chromosome 2"/>
</dbReference>
<evidence type="ECO:0000256" key="13">
    <source>
        <dbReference type="PROSITE-ProRule" id="PRU10141"/>
    </source>
</evidence>
<sequence>MGLFGLATKKEKKQLQDEIEKRDVTIKEYQQKLEDVEASLNRIKVSSGMKDLPENEQIEQYQKIIVDRDAEISNLQAKLADATRELDEQLSTHAKMMEAVLNEKDKQIKEKLLSQASEQQVSCCVLIKKKLDTNDNLRKAVAAEALGKGKQSVWTFKKVEKSEEQQRLIKDALLANSFMRGLSENQLERLIDAMASTSYPANEKIIKENSNGDEMYIIQDGEVSVSKDGTHITDIKRGLFGELAIMYNCQRTATVTSKTPVTLWKLHRGAFQLVVKSAGEEKLEEKYQLLKSQKDLSGLKESNLRKIADCLEEEHYEDGDIIIKQGEVGDNFFIIRTGSVRITVNDGEGEKEVAQKAEGEFFGEKALLTSDTRSANVYAVGDIVCYTLDRNSFTNLIGSLDAPESTVDLHQKAAPTRVVPEEILGCKDVKDLTVVKNLGAGGFGLVKLVTVKGIDNRAFALKCIQKCRVVEYGQESHVMDEKNILAEMQSPFILGLLRTFKDKKFVYILTDAYLGGDLWRTLCNKGPFKDSVARFYAACVVQAFEYLHSRDYCYRDLKPENLMVDEKGYVRLVDLGFAKKVLPGHKTWTFCGTPEYIPPEIITNSGHNVCADLWSLGILIFELCSRKTPFFSNNDMDIYEKILQGIHAVSIPFRVSRKAESLIKQLCKREPSERIGYQKDGFEDIRRHRWYAGFDWEALQNETMIAPHPPKISSFKDCSNFDSFKAESESKVPEENSGWDADF</sequence>
<keyword evidence="6 12" id="KW-0547">Nucleotide-binding</keyword>
<feature type="domain" description="Cyclic nucleotide-binding" evidence="16">
    <location>
        <begin position="178"/>
        <end position="292"/>
    </location>
</feature>
<evidence type="ECO:0000256" key="7">
    <source>
        <dbReference type="ARBA" id="ARBA00022777"/>
    </source>
</evidence>
<evidence type="ECO:0000256" key="6">
    <source>
        <dbReference type="ARBA" id="ARBA00022741"/>
    </source>
</evidence>
<proteinExistence type="inferred from homology"/>
<keyword evidence="19" id="KW-1185">Reference proteome</keyword>
<dbReference type="Gene3D" id="2.60.120.10">
    <property type="entry name" value="Jelly Rolls"/>
    <property type="match status" value="2"/>
</dbReference>
<keyword evidence="4 12" id="KW-0140">cGMP</keyword>
<dbReference type="SUPFAM" id="SSF51206">
    <property type="entry name" value="cAMP-binding domain-like"/>
    <property type="match status" value="2"/>
</dbReference>
<evidence type="ECO:0000313" key="18">
    <source>
        <dbReference type="EMBL" id="CAG5109479.1"/>
    </source>
</evidence>
<dbReference type="Gene3D" id="3.30.200.20">
    <property type="entry name" value="Phosphorylase Kinase, domain 1"/>
    <property type="match status" value="1"/>
</dbReference>
<dbReference type="PROSITE" id="PS51285">
    <property type="entry name" value="AGC_KINASE_CTER"/>
    <property type="match status" value="1"/>
</dbReference>
<dbReference type="EC" id="2.7.11.12" evidence="2 12"/>
<evidence type="ECO:0000256" key="14">
    <source>
        <dbReference type="SAM" id="Coils"/>
    </source>
</evidence>
<comment type="catalytic activity">
    <reaction evidence="11">
        <text>L-seryl-[protein] + ATP = O-phospho-L-seryl-[protein] + ADP + H(+)</text>
        <dbReference type="Rhea" id="RHEA:17989"/>
        <dbReference type="Rhea" id="RHEA-COMP:9863"/>
        <dbReference type="Rhea" id="RHEA-COMP:11604"/>
        <dbReference type="ChEBI" id="CHEBI:15378"/>
        <dbReference type="ChEBI" id="CHEBI:29999"/>
        <dbReference type="ChEBI" id="CHEBI:30616"/>
        <dbReference type="ChEBI" id="CHEBI:83421"/>
        <dbReference type="ChEBI" id="CHEBI:456216"/>
        <dbReference type="EC" id="2.7.11.12"/>
    </reaction>
</comment>
<dbReference type="InterPro" id="IPR002374">
    <property type="entry name" value="cGMP_dep_kinase"/>
</dbReference>
<dbReference type="PANTHER" id="PTHR24353:SF147">
    <property type="entry name" value="CGMP-DEPENDENT SERINE_THREONIN PROTEIN KINASE-RELATED"/>
    <property type="match status" value="1"/>
</dbReference>
<keyword evidence="14" id="KW-0175">Coiled coil</keyword>
<dbReference type="PROSITE" id="PS00889">
    <property type="entry name" value="CNMP_BINDING_2"/>
    <property type="match status" value="2"/>
</dbReference>
<dbReference type="PROSITE" id="PS00107">
    <property type="entry name" value="PROTEIN_KINASE_ATP"/>
    <property type="match status" value="1"/>
</dbReference>
<dbReference type="Gene3D" id="1.10.510.10">
    <property type="entry name" value="Transferase(Phosphotransferase) domain 1"/>
    <property type="match status" value="1"/>
</dbReference>
<dbReference type="PROSITE" id="PS00108">
    <property type="entry name" value="PROTEIN_KINASE_ST"/>
    <property type="match status" value="1"/>
</dbReference>
<dbReference type="InterPro" id="IPR018490">
    <property type="entry name" value="cNMP-bd_dom_sf"/>
</dbReference>
<dbReference type="InterPro" id="IPR017441">
    <property type="entry name" value="Protein_kinase_ATP_BS"/>
</dbReference>
<keyword evidence="3 12" id="KW-0723">Serine/threonine-protein kinase</keyword>
<dbReference type="InterPro" id="IPR011009">
    <property type="entry name" value="Kinase-like_dom_sf"/>
</dbReference>
<dbReference type="Pfam" id="PF00069">
    <property type="entry name" value="Pkinase"/>
    <property type="match status" value="1"/>
</dbReference>
<keyword evidence="7 12" id="KW-0418">Kinase</keyword>
<dbReference type="PIRSF" id="PIRSF000559">
    <property type="entry name" value="cGMP-dep_kinase"/>
    <property type="match status" value="1"/>
</dbReference>
<protein>
    <recommendedName>
        <fullName evidence="2 12">cGMP-dependent protein kinase</fullName>
        <ecNumber evidence="2 12">2.7.11.12</ecNumber>
    </recommendedName>
</protein>
<dbReference type="SUPFAM" id="SSF56112">
    <property type="entry name" value="Protein kinase-like (PK-like)"/>
    <property type="match status" value="1"/>
</dbReference>
<keyword evidence="8 12" id="KW-0067">ATP-binding</keyword>
<evidence type="ECO:0000256" key="11">
    <source>
        <dbReference type="ARBA" id="ARBA00047462"/>
    </source>
</evidence>
<dbReference type="SMART" id="SM00133">
    <property type="entry name" value="S_TK_X"/>
    <property type="match status" value="1"/>
</dbReference>
<evidence type="ECO:0000256" key="12">
    <source>
        <dbReference type="PIRNR" id="PIRNR000559"/>
    </source>
</evidence>
<feature type="coiled-coil region" evidence="14">
    <location>
        <begin position="12"/>
        <end position="92"/>
    </location>
</feature>
<evidence type="ECO:0000313" key="19">
    <source>
        <dbReference type="Proteomes" id="UP001158576"/>
    </source>
</evidence>
<gene>
    <name evidence="18" type="ORF">OKIOD_LOCUS12777</name>
</gene>
<keyword evidence="5 12" id="KW-0808">Transferase</keyword>
<accession>A0ABN7T534</accession>
<feature type="binding site" evidence="13">
    <location>
        <position position="462"/>
    </location>
    <ligand>
        <name>ATP</name>
        <dbReference type="ChEBI" id="CHEBI:30616"/>
    </ligand>
</feature>
<comment type="similarity">
    <text evidence="1 12">Belongs to the protein kinase superfamily. AGC Ser/Thr protein kinase family. cGMP subfamily.</text>
</comment>
<evidence type="ECO:0000256" key="1">
    <source>
        <dbReference type="ARBA" id="ARBA00006352"/>
    </source>
</evidence>
<reference evidence="18 19" key="1">
    <citation type="submission" date="2021-04" db="EMBL/GenBank/DDBJ databases">
        <authorList>
            <person name="Bliznina A."/>
        </authorList>
    </citation>
    <scope>NUCLEOTIDE SEQUENCE [LARGE SCALE GENOMIC DNA]</scope>
</reference>
<feature type="domain" description="Cyclic nucleotide-binding" evidence="16">
    <location>
        <begin position="295"/>
        <end position="398"/>
    </location>
</feature>
<dbReference type="SMART" id="SM00220">
    <property type="entry name" value="S_TKc"/>
    <property type="match status" value="1"/>
</dbReference>
<dbReference type="InterPro" id="IPR000961">
    <property type="entry name" value="AGC-kinase_C"/>
</dbReference>
<dbReference type="InterPro" id="IPR000595">
    <property type="entry name" value="cNMP-bd_dom"/>
</dbReference>
<comment type="catalytic activity">
    <reaction evidence="10 12">
        <text>L-threonyl-[protein] + ATP = O-phospho-L-threonyl-[protein] + ADP + H(+)</text>
        <dbReference type="Rhea" id="RHEA:46608"/>
        <dbReference type="Rhea" id="RHEA-COMP:11060"/>
        <dbReference type="Rhea" id="RHEA-COMP:11605"/>
        <dbReference type="ChEBI" id="CHEBI:15378"/>
        <dbReference type="ChEBI" id="CHEBI:30013"/>
        <dbReference type="ChEBI" id="CHEBI:30616"/>
        <dbReference type="ChEBI" id="CHEBI:61977"/>
        <dbReference type="ChEBI" id="CHEBI:456216"/>
        <dbReference type="EC" id="2.7.11.12"/>
    </reaction>
</comment>
<evidence type="ECO:0000256" key="3">
    <source>
        <dbReference type="ARBA" id="ARBA00022527"/>
    </source>
</evidence>
<evidence type="ECO:0000256" key="9">
    <source>
        <dbReference type="ARBA" id="ARBA00022992"/>
    </source>
</evidence>
<dbReference type="PRINTS" id="PR00103">
    <property type="entry name" value="CAMPKINASE"/>
</dbReference>
<dbReference type="EMBL" id="OU015567">
    <property type="protein sequence ID" value="CAG5109479.1"/>
    <property type="molecule type" value="Genomic_DNA"/>
</dbReference>
<dbReference type="PANTHER" id="PTHR24353">
    <property type="entry name" value="CYCLIC NUCLEOTIDE-DEPENDENT PROTEIN KINASE"/>
    <property type="match status" value="1"/>
</dbReference>
<evidence type="ECO:0000259" key="17">
    <source>
        <dbReference type="PROSITE" id="PS51285"/>
    </source>
</evidence>
<dbReference type="PROSITE" id="PS50042">
    <property type="entry name" value="CNMP_BINDING_3"/>
    <property type="match status" value="2"/>
</dbReference>
<dbReference type="CDD" id="cd00038">
    <property type="entry name" value="CAP_ED"/>
    <property type="match status" value="2"/>
</dbReference>
<dbReference type="SMART" id="SM00100">
    <property type="entry name" value="cNMP"/>
    <property type="match status" value="2"/>
</dbReference>
<dbReference type="InterPro" id="IPR018488">
    <property type="entry name" value="cNMP-bd_CS"/>
</dbReference>
<dbReference type="InterPro" id="IPR014710">
    <property type="entry name" value="RmlC-like_jellyroll"/>
</dbReference>
<evidence type="ECO:0000256" key="2">
    <source>
        <dbReference type="ARBA" id="ARBA00012428"/>
    </source>
</evidence>
<organism evidence="18 19">
    <name type="scientific">Oikopleura dioica</name>
    <name type="common">Tunicate</name>
    <dbReference type="NCBI Taxonomy" id="34765"/>
    <lineage>
        <taxon>Eukaryota</taxon>
        <taxon>Metazoa</taxon>
        <taxon>Chordata</taxon>
        <taxon>Tunicata</taxon>
        <taxon>Appendicularia</taxon>
        <taxon>Copelata</taxon>
        <taxon>Oikopleuridae</taxon>
        <taxon>Oikopleura</taxon>
    </lineage>
</organism>